<keyword evidence="3" id="KW-1185">Reference proteome</keyword>
<gene>
    <name evidence="2" type="ORF">DJ019_18695</name>
</gene>
<dbReference type="InterPro" id="IPR040079">
    <property type="entry name" value="Glutathione_S-Trfase"/>
</dbReference>
<dbReference type="GO" id="GO:0016034">
    <property type="term" value="F:maleylacetoacetate isomerase activity"/>
    <property type="evidence" value="ECO:0007669"/>
    <property type="project" value="TreeGrafter"/>
</dbReference>
<dbReference type="RefSeq" id="WP_111277909.1">
    <property type="nucleotide sequence ID" value="NZ_QFYS01000011.1"/>
</dbReference>
<evidence type="ECO:0000259" key="1">
    <source>
        <dbReference type="PROSITE" id="PS50404"/>
    </source>
</evidence>
<dbReference type="GO" id="GO:0004364">
    <property type="term" value="F:glutathione transferase activity"/>
    <property type="evidence" value="ECO:0007669"/>
    <property type="project" value="TreeGrafter"/>
</dbReference>
<dbReference type="EMBL" id="QFYS01000011">
    <property type="protein sequence ID" value="RAK62455.1"/>
    <property type="molecule type" value="Genomic_DNA"/>
</dbReference>
<dbReference type="CDD" id="cd03194">
    <property type="entry name" value="GST_C_3"/>
    <property type="match status" value="1"/>
</dbReference>
<dbReference type="SUPFAM" id="SSF47616">
    <property type="entry name" value="GST C-terminal domain-like"/>
    <property type="match status" value="1"/>
</dbReference>
<dbReference type="PROSITE" id="PS50404">
    <property type="entry name" value="GST_NTER"/>
    <property type="match status" value="1"/>
</dbReference>
<reference evidence="2 3" key="1">
    <citation type="submission" date="2018-05" db="EMBL/GenBank/DDBJ databases">
        <authorList>
            <person name="Lanie J.A."/>
            <person name="Ng W.-L."/>
            <person name="Kazmierczak K.M."/>
            <person name="Andrzejewski T.M."/>
            <person name="Davidsen T.M."/>
            <person name="Wayne K.J."/>
            <person name="Tettelin H."/>
            <person name="Glass J.I."/>
            <person name="Rusch D."/>
            <person name="Podicherti R."/>
            <person name="Tsui H.-C.T."/>
            <person name="Winkler M.E."/>
        </authorList>
    </citation>
    <scope>NUCLEOTIDE SEQUENCE [LARGE SCALE GENOMIC DNA]</scope>
    <source>
        <strain evidence="2 3">BUT-10</strain>
    </source>
</reference>
<dbReference type="Gene3D" id="3.40.30.10">
    <property type="entry name" value="Glutaredoxin"/>
    <property type="match status" value="1"/>
</dbReference>
<dbReference type="CDD" id="cd03043">
    <property type="entry name" value="GST_N_1"/>
    <property type="match status" value="1"/>
</dbReference>
<dbReference type="InterPro" id="IPR036249">
    <property type="entry name" value="Thioredoxin-like_sf"/>
</dbReference>
<dbReference type="SUPFAM" id="SSF52833">
    <property type="entry name" value="Thioredoxin-like"/>
    <property type="match status" value="1"/>
</dbReference>
<organism evidence="2 3">
    <name type="scientific">Phenylobacterium kunshanense</name>
    <dbReference type="NCBI Taxonomy" id="1445034"/>
    <lineage>
        <taxon>Bacteria</taxon>
        <taxon>Pseudomonadati</taxon>
        <taxon>Pseudomonadota</taxon>
        <taxon>Alphaproteobacteria</taxon>
        <taxon>Caulobacterales</taxon>
        <taxon>Caulobacteraceae</taxon>
        <taxon>Phenylobacterium</taxon>
    </lineage>
</organism>
<sequence length="206" mass="22691">MELVIGTKKWSTWSLRPWLAIKRSGLPFTETLVELRQENNMSEAEIRVHSPSGLVPVLKDGDLVIWDSLAICEYLAEKAPGLWPSDPALRALARSAAAEMHSGFASLRGECPMALESEPHVATLSEATHKNIRRIVEGLGGILARSGGPFLCGDWSIADAFYTPVATRFRTYGVKLTDFGDDGKVGAYCQRLLDTPEFKEWEADAK</sequence>
<evidence type="ECO:0000313" key="3">
    <source>
        <dbReference type="Proteomes" id="UP000249524"/>
    </source>
</evidence>
<dbReference type="Gene3D" id="1.20.1050.10">
    <property type="match status" value="1"/>
</dbReference>
<accession>A0A328B741</accession>
<dbReference type="GO" id="GO:0006559">
    <property type="term" value="P:L-phenylalanine catabolic process"/>
    <property type="evidence" value="ECO:0007669"/>
    <property type="project" value="TreeGrafter"/>
</dbReference>
<dbReference type="Pfam" id="PF13409">
    <property type="entry name" value="GST_N_2"/>
    <property type="match status" value="1"/>
</dbReference>
<dbReference type="SFLD" id="SFLDG00358">
    <property type="entry name" value="Main_(cytGST)"/>
    <property type="match status" value="1"/>
</dbReference>
<dbReference type="PANTHER" id="PTHR42673:SF4">
    <property type="entry name" value="MALEYLACETOACETATE ISOMERASE"/>
    <property type="match status" value="1"/>
</dbReference>
<protein>
    <submittedName>
        <fullName evidence="2">Glutathione S-transferase</fullName>
    </submittedName>
</protein>
<dbReference type="AlphaFoldDB" id="A0A328B741"/>
<evidence type="ECO:0000313" key="2">
    <source>
        <dbReference type="EMBL" id="RAK62455.1"/>
    </source>
</evidence>
<dbReference type="GO" id="GO:0006749">
    <property type="term" value="P:glutathione metabolic process"/>
    <property type="evidence" value="ECO:0007669"/>
    <property type="project" value="TreeGrafter"/>
</dbReference>
<dbReference type="Pfam" id="PF13410">
    <property type="entry name" value="GST_C_2"/>
    <property type="match status" value="1"/>
</dbReference>
<proteinExistence type="predicted"/>
<keyword evidence="2" id="KW-0808">Transferase</keyword>
<dbReference type="SFLD" id="SFLDS00019">
    <property type="entry name" value="Glutathione_Transferase_(cytos"/>
    <property type="match status" value="1"/>
</dbReference>
<comment type="caution">
    <text evidence="2">The sequence shown here is derived from an EMBL/GenBank/DDBJ whole genome shotgun (WGS) entry which is preliminary data.</text>
</comment>
<name>A0A328B741_9CAUL</name>
<dbReference type="PANTHER" id="PTHR42673">
    <property type="entry name" value="MALEYLACETOACETATE ISOMERASE"/>
    <property type="match status" value="1"/>
</dbReference>
<feature type="domain" description="GST N-terminal" evidence="1">
    <location>
        <begin position="1"/>
        <end position="83"/>
    </location>
</feature>
<dbReference type="InterPro" id="IPR036282">
    <property type="entry name" value="Glutathione-S-Trfase_C_sf"/>
</dbReference>
<dbReference type="OrthoDB" id="9799538at2"/>
<dbReference type="InterPro" id="IPR004045">
    <property type="entry name" value="Glutathione_S-Trfase_N"/>
</dbReference>
<dbReference type="Proteomes" id="UP000249524">
    <property type="component" value="Unassembled WGS sequence"/>
</dbReference>